<evidence type="ECO:0000259" key="1">
    <source>
        <dbReference type="Pfam" id="PF10548"/>
    </source>
</evidence>
<evidence type="ECO:0000313" key="2">
    <source>
        <dbReference type="EMBL" id="SUV40756.1"/>
    </source>
</evidence>
<proteinExistence type="predicted"/>
<dbReference type="Pfam" id="PF10548">
    <property type="entry name" value="P22_AR_C"/>
    <property type="match status" value="1"/>
</dbReference>
<name>A0A380Z3D8_AVIPA</name>
<accession>A0A380Z3D8</accession>
<feature type="domain" description="Bacteriophage P22 antirepressor protein C-terminal" evidence="1">
    <location>
        <begin position="1"/>
        <end position="49"/>
    </location>
</feature>
<dbReference type="EMBL" id="UFSW01000002">
    <property type="protein sequence ID" value="SUV40756.1"/>
    <property type="molecule type" value="Genomic_DNA"/>
</dbReference>
<sequence>MCGITKDIVPALDAIQSKFAPQARSIVSEYGSMLRRHQPLIQKLTAQFEIETWGDENWNRVLQTIRDNEILNPRKRLPHHNF</sequence>
<dbReference type="AlphaFoldDB" id="A0A380Z3D8"/>
<dbReference type="InterPro" id="IPR018876">
    <property type="entry name" value="Phage_P22_antirepressor_C"/>
</dbReference>
<gene>
    <name evidence="2" type="ORF">NCTC10926_02811</name>
</gene>
<evidence type="ECO:0000313" key="3">
    <source>
        <dbReference type="Proteomes" id="UP000254620"/>
    </source>
</evidence>
<protein>
    <submittedName>
        <fullName evidence="2">P22AR C-terminal domain</fullName>
    </submittedName>
</protein>
<reference evidence="2 3" key="1">
    <citation type="submission" date="2018-06" db="EMBL/GenBank/DDBJ databases">
        <authorList>
            <consortium name="Pathogen Informatics"/>
            <person name="Doyle S."/>
        </authorList>
    </citation>
    <scope>NUCLEOTIDE SEQUENCE [LARGE SCALE GENOMIC DNA]</scope>
    <source>
        <strain evidence="2 3">NCTC10926</strain>
    </source>
</reference>
<organism evidence="2 3">
    <name type="scientific">Avibacterium paragallinarum</name>
    <name type="common">Haemophilus gallinarum</name>
    <dbReference type="NCBI Taxonomy" id="728"/>
    <lineage>
        <taxon>Bacteria</taxon>
        <taxon>Pseudomonadati</taxon>
        <taxon>Pseudomonadota</taxon>
        <taxon>Gammaproteobacteria</taxon>
        <taxon>Pasteurellales</taxon>
        <taxon>Pasteurellaceae</taxon>
        <taxon>Avibacterium</taxon>
    </lineage>
</organism>
<dbReference type="Proteomes" id="UP000254620">
    <property type="component" value="Unassembled WGS sequence"/>
</dbReference>